<accession>A0A0G4GCY5</accession>
<reference evidence="2" key="1">
    <citation type="submission" date="2014-11" db="EMBL/GenBank/DDBJ databases">
        <authorList>
            <person name="Otto D Thomas"/>
            <person name="Naeem Raeece"/>
        </authorList>
    </citation>
    <scope>NUCLEOTIDE SEQUENCE</scope>
</reference>
<dbReference type="AlphaFoldDB" id="A0A0G4GCY5"/>
<organism evidence="2">
    <name type="scientific">Chromera velia CCMP2878</name>
    <dbReference type="NCBI Taxonomy" id="1169474"/>
    <lineage>
        <taxon>Eukaryota</taxon>
        <taxon>Sar</taxon>
        <taxon>Alveolata</taxon>
        <taxon>Colpodellida</taxon>
        <taxon>Chromeraceae</taxon>
        <taxon>Chromera</taxon>
    </lineage>
</organism>
<feature type="compositionally biased region" description="Basic and acidic residues" evidence="1">
    <location>
        <begin position="33"/>
        <end position="47"/>
    </location>
</feature>
<dbReference type="VEuPathDB" id="CryptoDB:Cvel_21213"/>
<feature type="compositionally biased region" description="Basic and acidic residues" evidence="1">
    <location>
        <begin position="156"/>
        <end position="166"/>
    </location>
</feature>
<feature type="region of interest" description="Disordered" evidence="1">
    <location>
        <begin position="134"/>
        <end position="173"/>
    </location>
</feature>
<feature type="compositionally biased region" description="Low complexity" evidence="1">
    <location>
        <begin position="61"/>
        <end position="80"/>
    </location>
</feature>
<dbReference type="EMBL" id="CDMZ01001071">
    <property type="protein sequence ID" value="CEM26673.1"/>
    <property type="molecule type" value="Genomic_DNA"/>
</dbReference>
<proteinExistence type="predicted"/>
<name>A0A0G4GCY5_9ALVE</name>
<evidence type="ECO:0000256" key="1">
    <source>
        <dbReference type="SAM" id="MobiDB-lite"/>
    </source>
</evidence>
<evidence type="ECO:0000313" key="2">
    <source>
        <dbReference type="EMBL" id="CEM26673.1"/>
    </source>
</evidence>
<gene>
    <name evidence="2" type="ORF">Cvel_21213</name>
</gene>
<feature type="region of interest" description="Disordered" evidence="1">
    <location>
        <begin position="1"/>
        <end position="98"/>
    </location>
</feature>
<sequence>MQRGPFPPGGGWQAVDLDELLRNLERGPMQTGRDSKAGRSSRERQQREGGSGGSPFPFPPNSNYGSSFSSTFSSSSSTGDGAFGGRSRGRFVRGQQRRVEYVQEGSRMVERSTTVLHYSDGSVERQVSERDLGQVAGPLGPEGPSPFQSQTGGRAGDGREKEDGPPGERGQIQGEGIMKWIGDLWSSSEPARRGVQAGFLVMAQRFVRRFLTRFFRQVFHRLGDILVRALTRR</sequence>
<protein>
    <submittedName>
        <fullName evidence="2">Uncharacterized protein</fullName>
    </submittedName>
</protein>